<dbReference type="EMBL" id="CM046106">
    <property type="protein sequence ID" value="KAI8435480.1"/>
    <property type="molecule type" value="Genomic_DNA"/>
</dbReference>
<name>A0ACC0KGX2_CHOFU</name>
<proteinExistence type="predicted"/>
<gene>
    <name evidence="1" type="ORF">MSG28_003777</name>
</gene>
<accession>A0ACC0KGX2</accession>
<comment type="caution">
    <text evidence="1">The sequence shown here is derived from an EMBL/GenBank/DDBJ whole genome shotgun (WGS) entry which is preliminary data.</text>
</comment>
<keyword evidence="2" id="KW-1185">Reference proteome</keyword>
<evidence type="ECO:0000313" key="2">
    <source>
        <dbReference type="Proteomes" id="UP001064048"/>
    </source>
</evidence>
<protein>
    <submittedName>
        <fullName evidence="1">Uncharacterized protein</fullName>
    </submittedName>
</protein>
<organism evidence="1 2">
    <name type="scientific">Choristoneura fumiferana</name>
    <name type="common">Spruce budworm moth</name>
    <name type="synonym">Archips fumiferana</name>
    <dbReference type="NCBI Taxonomy" id="7141"/>
    <lineage>
        <taxon>Eukaryota</taxon>
        <taxon>Metazoa</taxon>
        <taxon>Ecdysozoa</taxon>
        <taxon>Arthropoda</taxon>
        <taxon>Hexapoda</taxon>
        <taxon>Insecta</taxon>
        <taxon>Pterygota</taxon>
        <taxon>Neoptera</taxon>
        <taxon>Endopterygota</taxon>
        <taxon>Lepidoptera</taxon>
        <taxon>Glossata</taxon>
        <taxon>Ditrysia</taxon>
        <taxon>Tortricoidea</taxon>
        <taxon>Tortricidae</taxon>
        <taxon>Tortricinae</taxon>
        <taxon>Choristoneura</taxon>
    </lineage>
</organism>
<dbReference type="Proteomes" id="UP001064048">
    <property type="component" value="Chromosome 6"/>
</dbReference>
<evidence type="ECO:0000313" key="1">
    <source>
        <dbReference type="EMBL" id="KAI8435480.1"/>
    </source>
</evidence>
<sequence>MQLNQNHSYNVPQDLPAVTVPSSNELVKAVRIATADDDEILTANDIITPVINFADKQNKNLILSKKNYDNTPNVQTKKCLENHNFENNVNQIDMSIDKILKTNVDNNDLRDVNWADMFDTELFQDLNKRTHTIRPDIQNKENHLILQNSSDAASLEKNVEKNKAINIISTNKQSKKRNLDQMKDTKTITKNVKQAAIKEKNTEKETKNNFRKVKYTKAVKNWLNNFDPIMQYEDSPENIINNTDKAVNLPVDPTSNITKQITSNDNVGTPAITESTSINIEKKPKEKSKKVVQATLAQKDGKMKFKLPIKDQTASKPELADKKIIIKDTVKEKKAKPKFIAPIKSQIPVKSVQFDVCTVNESNLQRINSITDAISSDNNELVMVLVYSEIIKELIEKFTVICYNGKQLLIHLILNFNIELEQYTFNINDAKIGGSLIDPDSPPENFADLQTLTTFTPEYTIATDCVLQKTAWYSNLLKECFAKLKTLLTDNSLWNVFVDIEMPLVPIIAGMEHRGVTVDSDKLKSMEEILLAKMNAMEQECYKAAGKTFQINSALQVRTILYDELQLDTKSNLKIKETIGIGAKSTSETMLRGLVSVHPLPRLILEYRHLHKAHATFVSGIAQHVKNGLVKPTWVQTAAATGRIASSNPNLQAIPKSPFSLVLFPDDGNPQEAPLNFRSVYTARAGHELLAADFKHIECRVFALCAGDDTLLAALQSDDLFRVLAAQWLGKAEAAVRAGERARTKRVVYASLYGAGARTLADILQEPYHQVLPVLASFHRTFPSLQRWARATVSLAARGALRSLTGRARRLPRLASADAAQRAHAERQAINFVVQASAADLCKKAMAATARRLRGAGLPAPLLLQIHDELLWELPRDHLLPAAAIIKEVMENIGRECGLAATLPVQLARGPSWGELQPLSLA</sequence>
<reference evidence="1 2" key="1">
    <citation type="journal article" date="2022" name="Genome Biol. Evol.">
        <title>The Spruce Budworm Genome: Reconstructing the Evolutionary History of Antifreeze Proteins.</title>
        <authorList>
            <person name="Beliveau C."/>
            <person name="Gagne P."/>
            <person name="Picq S."/>
            <person name="Vernygora O."/>
            <person name="Keeling C.I."/>
            <person name="Pinkney K."/>
            <person name="Doucet D."/>
            <person name="Wen F."/>
            <person name="Johnston J.S."/>
            <person name="Maaroufi H."/>
            <person name="Boyle B."/>
            <person name="Laroche J."/>
            <person name="Dewar K."/>
            <person name="Juretic N."/>
            <person name="Blackburn G."/>
            <person name="Nisole A."/>
            <person name="Brunet B."/>
            <person name="Brandao M."/>
            <person name="Lumley L."/>
            <person name="Duan J."/>
            <person name="Quan G."/>
            <person name="Lucarotti C.J."/>
            <person name="Roe A.D."/>
            <person name="Sperling F.A.H."/>
            <person name="Levesque R.C."/>
            <person name="Cusson M."/>
        </authorList>
    </citation>
    <scope>NUCLEOTIDE SEQUENCE [LARGE SCALE GENOMIC DNA]</scope>
    <source>
        <strain evidence="1">Glfc:IPQL:Cfum</strain>
    </source>
</reference>